<protein>
    <recommendedName>
        <fullName evidence="4">Restriction endonuclease subunit M</fullName>
    </recommendedName>
</protein>
<dbReference type="AlphaFoldDB" id="A0A9D1MM82"/>
<reference evidence="2" key="1">
    <citation type="submission" date="2020-10" db="EMBL/GenBank/DDBJ databases">
        <authorList>
            <person name="Gilroy R."/>
        </authorList>
    </citation>
    <scope>NUCLEOTIDE SEQUENCE</scope>
    <source>
        <strain evidence="2">9366</strain>
    </source>
</reference>
<dbReference type="InterPro" id="IPR029063">
    <property type="entry name" value="SAM-dependent_MTases_sf"/>
</dbReference>
<proteinExistence type="predicted"/>
<organism evidence="2 3">
    <name type="scientific">Candidatus Caccalectryoclostridium excrementigallinarum</name>
    <dbReference type="NCBI Taxonomy" id="2840710"/>
    <lineage>
        <taxon>Bacteria</taxon>
        <taxon>Bacillati</taxon>
        <taxon>Bacillota</taxon>
        <taxon>Clostridia</taxon>
        <taxon>Christensenellales</taxon>
        <taxon>Christensenellaceae</taxon>
        <taxon>Christensenellaceae incertae sedis</taxon>
        <taxon>Candidatus Caccalectryoclostridium</taxon>
    </lineage>
</organism>
<evidence type="ECO:0000256" key="1">
    <source>
        <dbReference type="SAM" id="MobiDB-lite"/>
    </source>
</evidence>
<sequence>MSLDPKEKQQTKSKQRVRDHGEVFTADREVKAMCDLVKDECERIDSRFLEPACGNGNFLAEILTRKLSSVKKLYKHSPFDYERYAVLAVTSIYGVELLADNAEECRERLFELWDKEYTAVCKKSVNEQTRAAVRYILKKNILCGNALTLMCVDENQKDTDAPIVFPEWSLLGTRLKRRDFRLDVLLKVGDKPKRGQSSLFDVPEEIRKYLSLNPVTEEFMAEPICEYPPTHYRKVQENG</sequence>
<reference evidence="2" key="2">
    <citation type="journal article" date="2021" name="PeerJ">
        <title>Extensive microbial diversity within the chicken gut microbiome revealed by metagenomics and culture.</title>
        <authorList>
            <person name="Gilroy R."/>
            <person name="Ravi A."/>
            <person name="Getino M."/>
            <person name="Pursley I."/>
            <person name="Horton D.L."/>
            <person name="Alikhan N.F."/>
            <person name="Baker D."/>
            <person name="Gharbi K."/>
            <person name="Hall N."/>
            <person name="Watson M."/>
            <person name="Adriaenssens E.M."/>
            <person name="Foster-Nyarko E."/>
            <person name="Jarju S."/>
            <person name="Secka A."/>
            <person name="Antonio M."/>
            <person name="Oren A."/>
            <person name="Chaudhuri R.R."/>
            <person name="La Ragione R."/>
            <person name="Hildebrand F."/>
            <person name="Pallen M.J."/>
        </authorList>
    </citation>
    <scope>NUCLEOTIDE SEQUENCE</scope>
    <source>
        <strain evidence="2">9366</strain>
    </source>
</reference>
<accession>A0A9D1MM82</accession>
<dbReference type="EMBL" id="DVNJ01000015">
    <property type="protein sequence ID" value="HIU62731.1"/>
    <property type="molecule type" value="Genomic_DNA"/>
</dbReference>
<gene>
    <name evidence="2" type="ORF">IAB07_03045</name>
</gene>
<dbReference type="Proteomes" id="UP000824145">
    <property type="component" value="Unassembled WGS sequence"/>
</dbReference>
<evidence type="ECO:0008006" key="4">
    <source>
        <dbReference type="Google" id="ProtNLM"/>
    </source>
</evidence>
<comment type="caution">
    <text evidence="2">The sequence shown here is derived from an EMBL/GenBank/DDBJ whole genome shotgun (WGS) entry which is preliminary data.</text>
</comment>
<feature type="region of interest" description="Disordered" evidence="1">
    <location>
        <begin position="1"/>
        <end position="20"/>
    </location>
</feature>
<evidence type="ECO:0000313" key="2">
    <source>
        <dbReference type="EMBL" id="HIU62731.1"/>
    </source>
</evidence>
<evidence type="ECO:0000313" key="3">
    <source>
        <dbReference type="Proteomes" id="UP000824145"/>
    </source>
</evidence>
<dbReference type="SUPFAM" id="SSF53335">
    <property type="entry name" value="S-adenosyl-L-methionine-dependent methyltransferases"/>
    <property type="match status" value="1"/>
</dbReference>
<dbReference type="Gene3D" id="3.40.50.150">
    <property type="entry name" value="Vaccinia Virus protein VP39"/>
    <property type="match status" value="1"/>
</dbReference>
<name>A0A9D1MM82_9FIRM</name>